<protein>
    <submittedName>
        <fullName evidence="2">Uncharacterized protein</fullName>
    </submittedName>
</protein>
<feature type="region of interest" description="Disordered" evidence="1">
    <location>
        <begin position="350"/>
        <end position="379"/>
    </location>
</feature>
<comment type="caution">
    <text evidence="2">The sequence shown here is derived from an EMBL/GenBank/DDBJ whole genome shotgun (WGS) entry which is preliminary data.</text>
</comment>
<name>A0A1Q5UEA1_9EURO</name>
<evidence type="ECO:0000256" key="1">
    <source>
        <dbReference type="SAM" id="MobiDB-lite"/>
    </source>
</evidence>
<dbReference type="STRING" id="1316194.A0A1Q5UEA1"/>
<evidence type="ECO:0000313" key="2">
    <source>
        <dbReference type="EMBL" id="OKP10801.1"/>
    </source>
</evidence>
<reference evidence="2 3" key="1">
    <citation type="submission" date="2016-10" db="EMBL/GenBank/DDBJ databases">
        <title>Genome sequence of the ascomycete fungus Penicillium subrubescens.</title>
        <authorList>
            <person name="De Vries R.P."/>
            <person name="Peng M."/>
            <person name="Dilokpimol A."/>
            <person name="Hilden K."/>
            <person name="Makela M.R."/>
            <person name="Grigoriev I."/>
            <person name="Riley R."/>
            <person name="Granchi Z."/>
        </authorList>
    </citation>
    <scope>NUCLEOTIDE SEQUENCE [LARGE SCALE GENOMIC DNA]</scope>
    <source>
        <strain evidence="2 3">CBS 132785</strain>
    </source>
</reference>
<accession>A0A1Q5UEA1</accession>
<organism evidence="2 3">
    <name type="scientific">Penicillium subrubescens</name>
    <dbReference type="NCBI Taxonomy" id="1316194"/>
    <lineage>
        <taxon>Eukaryota</taxon>
        <taxon>Fungi</taxon>
        <taxon>Dikarya</taxon>
        <taxon>Ascomycota</taxon>
        <taxon>Pezizomycotina</taxon>
        <taxon>Eurotiomycetes</taxon>
        <taxon>Eurotiomycetidae</taxon>
        <taxon>Eurotiales</taxon>
        <taxon>Aspergillaceae</taxon>
        <taxon>Penicillium</taxon>
    </lineage>
</organism>
<keyword evidence="3" id="KW-1185">Reference proteome</keyword>
<evidence type="ECO:0000313" key="3">
    <source>
        <dbReference type="Proteomes" id="UP000186955"/>
    </source>
</evidence>
<proteinExistence type="predicted"/>
<dbReference type="Proteomes" id="UP000186955">
    <property type="component" value="Unassembled WGS sequence"/>
</dbReference>
<dbReference type="EMBL" id="MNBE01000310">
    <property type="protein sequence ID" value="OKP10801.1"/>
    <property type="molecule type" value="Genomic_DNA"/>
</dbReference>
<dbReference type="AlphaFoldDB" id="A0A1Q5UEA1"/>
<gene>
    <name evidence="2" type="ORF">PENSUB_3621</name>
</gene>
<sequence length="494" mass="55075">MAWYASSYFNSTLIGIQNQLTDIMWANDTKNRDKIDQMMESGGMFNMSGLTDSSWSDLQSDLKSLFWGSMLPEVWESSEQPMHPFILSATYWLLNANYPKCPSCISADWQPFTTLKGGNNETLDGERWGISLEDIIASSWSGFLKNGKRNGYSMQSGESVVVDEDWNLQDYGWPMLGNIQTPGFFNFTICLDPSEAKSNIMNLVHPPCGAQPKDVNDAPGGQNAAGYVPGWCTIHITQFQPDQYKQGTHEDFEYINPLNEYQLAVTVMGGDNTPLAYATKQPVDGALEIDSKLPHPLIVQDNYKGADGKNMLSFWYNDQWWLEVDQQHHCNIGAFDNGKREGACGFTCNNPDQDPKKSPPRAPPSNPVKAFQGTGTPQSFGNAKDYKKGKCELHIRQYQQNEMSNDLNAGTYALELTLYDDDAALIAYTEKTNRAGGDAKNTVNIQGPLKWLVTCYSGKDDKTVPTCKYGAQDLTPGNKGWKNGLRDFGVKFNC</sequence>